<evidence type="ECO:0000259" key="7">
    <source>
        <dbReference type="PROSITE" id="PS50850"/>
    </source>
</evidence>
<evidence type="ECO:0000256" key="1">
    <source>
        <dbReference type="ARBA" id="ARBA00004141"/>
    </source>
</evidence>
<sequence>MHGLTSAHHSGLLVSGRLADLYGRKRLYLIGMIVVVIANVISGVIPTQIALTVFRAFSGLGLSISSPAGFGIIGTNFRQEPWRTFAFAALGLGTPLGAVLGEIMGGLIAGTGKKGWQYLYFLLAGFAQMEIGDREHIHQSTEGKTQNRQIDWIGAGLITIGISLLLFSITQAGLVEKGWRTPYISPIFSFSIILILIFGWWEHKLEYESSVIPTSQESPTAYPPTAIKDSIPPIVRLSIFSRHKWRISAILGIAFFDWLGICGWVYLTSVYYQDLLGYSPLKNALYILPAPITGIICSCLVTLIVPRVKAPILLALGGISSGLANALFAFQSPNTIYWKNEFFSAILQPFGGDLTIPIGSIIISNLVEDDEQSVAGALFQISLQIAGCLDLCISSIILTQVESIHGLLKGLQIAFWFNATCCWFVLVIIFLAFRKVGLAKDIAKVI</sequence>
<dbReference type="SUPFAM" id="SSF103473">
    <property type="entry name" value="MFS general substrate transporter"/>
    <property type="match status" value="2"/>
</dbReference>
<dbReference type="GO" id="GO:0016020">
    <property type="term" value="C:membrane"/>
    <property type="evidence" value="ECO:0007669"/>
    <property type="project" value="UniProtKB-SubCell"/>
</dbReference>
<dbReference type="PROSITE" id="PS00216">
    <property type="entry name" value="SUGAR_TRANSPORT_1"/>
    <property type="match status" value="1"/>
</dbReference>
<feature type="transmembrane region" description="Helical" evidence="6">
    <location>
        <begin position="183"/>
        <end position="201"/>
    </location>
</feature>
<gene>
    <name evidence="8" type="ORF">I206_01338</name>
</gene>
<comment type="subcellular location">
    <subcellularLocation>
        <location evidence="1">Membrane</location>
        <topology evidence="1">Multi-pass membrane protein</topology>
    </subcellularLocation>
</comment>
<dbReference type="STRING" id="1296096.A0A1B9I9A5"/>
<name>A0A1B9I9A5_9TREE</name>
<feature type="transmembrane region" description="Helical" evidence="6">
    <location>
        <begin position="312"/>
        <end position="330"/>
    </location>
</feature>
<dbReference type="RefSeq" id="XP_019013273.2">
    <property type="nucleotide sequence ID" value="XM_019153112.2"/>
</dbReference>
<proteinExistence type="predicted"/>
<feature type="transmembrane region" description="Helical" evidence="6">
    <location>
        <begin position="152"/>
        <end position="171"/>
    </location>
</feature>
<dbReference type="OrthoDB" id="5086884at2759"/>
<organism evidence="8">
    <name type="scientific">Kwoniella pini CBS 10737</name>
    <dbReference type="NCBI Taxonomy" id="1296096"/>
    <lineage>
        <taxon>Eukaryota</taxon>
        <taxon>Fungi</taxon>
        <taxon>Dikarya</taxon>
        <taxon>Basidiomycota</taxon>
        <taxon>Agaricomycotina</taxon>
        <taxon>Tremellomycetes</taxon>
        <taxon>Tremellales</taxon>
        <taxon>Cryptococcaceae</taxon>
        <taxon>Kwoniella</taxon>
    </lineage>
</organism>
<dbReference type="AlphaFoldDB" id="A0A1B9I9A5"/>
<protein>
    <recommendedName>
        <fullName evidence="7">Major facilitator superfamily (MFS) profile domain-containing protein</fullName>
    </recommendedName>
</protein>
<reference evidence="8" key="1">
    <citation type="submission" date="2013-07" db="EMBL/GenBank/DDBJ databases">
        <title>The Genome Sequence of Cryptococcus pinus CBS10737.</title>
        <authorList>
            <consortium name="The Broad Institute Genome Sequencing Platform"/>
            <person name="Cuomo C."/>
            <person name="Litvintseva A."/>
            <person name="Chen Y."/>
            <person name="Heitman J."/>
            <person name="Sun S."/>
            <person name="Springer D."/>
            <person name="Dromer F."/>
            <person name="Young S.K."/>
            <person name="Zeng Q."/>
            <person name="Gargeya S."/>
            <person name="Fitzgerald M."/>
            <person name="Abouelleil A."/>
            <person name="Alvarado L."/>
            <person name="Berlin A.M."/>
            <person name="Chapman S.B."/>
            <person name="Dewar J."/>
            <person name="Goldberg J."/>
            <person name="Griggs A."/>
            <person name="Gujja S."/>
            <person name="Hansen M."/>
            <person name="Howarth C."/>
            <person name="Imamovic A."/>
            <person name="Larimer J."/>
            <person name="McCowan C."/>
            <person name="Murphy C."/>
            <person name="Pearson M."/>
            <person name="Priest M."/>
            <person name="Roberts A."/>
            <person name="Saif S."/>
            <person name="Shea T."/>
            <person name="Sykes S."/>
            <person name="Wortman J."/>
            <person name="Nusbaum C."/>
            <person name="Birren B."/>
        </authorList>
    </citation>
    <scope>NUCLEOTIDE SEQUENCE [LARGE SCALE GENOMIC DNA]</scope>
    <source>
        <strain evidence="8">CBS 10737</strain>
    </source>
</reference>
<keyword evidence="5 6" id="KW-0472">Membrane</keyword>
<feature type="transmembrane region" description="Helical" evidence="6">
    <location>
        <begin position="413"/>
        <end position="433"/>
    </location>
</feature>
<feature type="transmembrane region" description="Helical" evidence="6">
    <location>
        <begin position="342"/>
        <end position="363"/>
    </location>
</feature>
<reference evidence="8" key="2">
    <citation type="submission" date="2016-07" db="EMBL/GenBank/DDBJ databases">
        <title>Evolution of pathogenesis and genome organization in the Tremellales.</title>
        <authorList>
            <person name="Cuomo C."/>
            <person name="Litvintseva A."/>
            <person name="Heitman J."/>
            <person name="Chen Y."/>
            <person name="Sun S."/>
            <person name="Springer D."/>
            <person name="Dromer F."/>
            <person name="Young S."/>
            <person name="Zeng Q."/>
            <person name="Chapman S."/>
            <person name="Gujja S."/>
            <person name="Saif S."/>
            <person name="Birren B."/>
        </authorList>
    </citation>
    <scope>NUCLEOTIDE SEQUENCE</scope>
    <source>
        <strain evidence="8">CBS 10737</strain>
    </source>
</reference>
<evidence type="ECO:0000256" key="5">
    <source>
        <dbReference type="ARBA" id="ARBA00023136"/>
    </source>
</evidence>
<feature type="transmembrane region" description="Helical" evidence="6">
    <location>
        <begin position="286"/>
        <end position="305"/>
    </location>
</feature>
<dbReference type="GeneID" id="30169707"/>
<dbReference type="EMBL" id="KI894008">
    <property type="protein sequence ID" value="OCF52054.1"/>
    <property type="molecule type" value="Genomic_DNA"/>
</dbReference>
<dbReference type="InterPro" id="IPR036259">
    <property type="entry name" value="MFS_trans_sf"/>
</dbReference>
<evidence type="ECO:0000256" key="6">
    <source>
        <dbReference type="SAM" id="Phobius"/>
    </source>
</evidence>
<feature type="transmembrane region" description="Helical" evidence="6">
    <location>
        <begin position="375"/>
        <end position="401"/>
    </location>
</feature>
<evidence type="ECO:0000256" key="2">
    <source>
        <dbReference type="ARBA" id="ARBA00022448"/>
    </source>
</evidence>
<dbReference type="PANTHER" id="PTHR42718:SF9">
    <property type="entry name" value="MAJOR FACILITATOR SUPERFAMILY MULTIDRUG TRANSPORTER MFSC"/>
    <property type="match status" value="1"/>
</dbReference>
<feature type="transmembrane region" description="Helical" evidence="6">
    <location>
        <begin position="85"/>
        <end position="109"/>
    </location>
</feature>
<feature type="transmembrane region" description="Helical" evidence="6">
    <location>
        <begin position="27"/>
        <end position="47"/>
    </location>
</feature>
<dbReference type="KEGG" id="kpin:30169707"/>
<dbReference type="InterPro" id="IPR005829">
    <property type="entry name" value="Sugar_transporter_CS"/>
</dbReference>
<accession>A0A1B9I9A5</accession>
<evidence type="ECO:0000256" key="3">
    <source>
        <dbReference type="ARBA" id="ARBA00022692"/>
    </source>
</evidence>
<feature type="transmembrane region" description="Helical" evidence="6">
    <location>
        <begin position="53"/>
        <end position="73"/>
    </location>
</feature>
<dbReference type="Pfam" id="PF07690">
    <property type="entry name" value="MFS_1"/>
    <property type="match status" value="1"/>
</dbReference>
<dbReference type="InterPro" id="IPR020846">
    <property type="entry name" value="MFS_dom"/>
</dbReference>
<feature type="transmembrane region" description="Helical" evidence="6">
    <location>
        <begin position="245"/>
        <end position="266"/>
    </location>
</feature>
<dbReference type="PANTHER" id="PTHR42718">
    <property type="entry name" value="MAJOR FACILITATOR SUPERFAMILY MULTIDRUG TRANSPORTER MFSC"/>
    <property type="match status" value="1"/>
</dbReference>
<keyword evidence="2" id="KW-0813">Transport</keyword>
<feature type="domain" description="Major facilitator superfamily (MFS) profile" evidence="7">
    <location>
        <begin position="1"/>
        <end position="437"/>
    </location>
</feature>
<dbReference type="Gene3D" id="1.20.1250.20">
    <property type="entry name" value="MFS general substrate transporter like domains"/>
    <property type="match status" value="2"/>
</dbReference>
<evidence type="ECO:0000256" key="4">
    <source>
        <dbReference type="ARBA" id="ARBA00022989"/>
    </source>
</evidence>
<dbReference type="InterPro" id="IPR011701">
    <property type="entry name" value="MFS"/>
</dbReference>
<evidence type="ECO:0000313" key="8">
    <source>
        <dbReference type="EMBL" id="OCF52054.1"/>
    </source>
</evidence>
<dbReference type="GO" id="GO:0022857">
    <property type="term" value="F:transmembrane transporter activity"/>
    <property type="evidence" value="ECO:0007669"/>
    <property type="project" value="InterPro"/>
</dbReference>
<dbReference type="PROSITE" id="PS50850">
    <property type="entry name" value="MFS"/>
    <property type="match status" value="1"/>
</dbReference>
<keyword evidence="4 6" id="KW-1133">Transmembrane helix</keyword>
<keyword evidence="3 6" id="KW-0812">Transmembrane</keyword>